<keyword evidence="3" id="KW-1185">Reference proteome</keyword>
<dbReference type="AlphaFoldDB" id="A0AAE3H5D1"/>
<proteinExistence type="predicted"/>
<organism evidence="2 3">
    <name type="scientific">Lacihabitans soyangensis</name>
    <dbReference type="NCBI Taxonomy" id="869394"/>
    <lineage>
        <taxon>Bacteria</taxon>
        <taxon>Pseudomonadati</taxon>
        <taxon>Bacteroidota</taxon>
        <taxon>Cytophagia</taxon>
        <taxon>Cytophagales</taxon>
        <taxon>Leadbetterellaceae</taxon>
        <taxon>Lacihabitans</taxon>
    </lineage>
</organism>
<evidence type="ECO:0000259" key="1">
    <source>
        <dbReference type="SMART" id="SM00850"/>
    </source>
</evidence>
<evidence type="ECO:0000313" key="2">
    <source>
        <dbReference type="EMBL" id="MCP9764336.1"/>
    </source>
</evidence>
<protein>
    <recommendedName>
        <fullName evidence="1">HTH LytTR-type domain-containing protein</fullName>
    </recommendedName>
</protein>
<gene>
    <name evidence="2" type="ORF">EGI31_15435</name>
</gene>
<dbReference type="EMBL" id="RJUF01000173">
    <property type="protein sequence ID" value="MCP9764336.1"/>
    <property type="molecule type" value="Genomic_DNA"/>
</dbReference>
<dbReference type="Proteomes" id="UP001204144">
    <property type="component" value="Unassembled WGS sequence"/>
</dbReference>
<accession>A0AAE3H5D1</accession>
<reference evidence="2 3" key="1">
    <citation type="submission" date="2018-11" db="EMBL/GenBank/DDBJ databases">
        <title>Novel bacteria species description.</title>
        <authorList>
            <person name="Han J.-H."/>
        </authorList>
    </citation>
    <scope>NUCLEOTIDE SEQUENCE [LARGE SCALE GENOMIC DNA]</scope>
    <source>
        <strain evidence="2 3">KCTC23259</strain>
    </source>
</reference>
<dbReference type="GO" id="GO:0003677">
    <property type="term" value="F:DNA binding"/>
    <property type="evidence" value="ECO:0007669"/>
    <property type="project" value="InterPro"/>
</dbReference>
<sequence length="124" mass="14328">MKTIIEMNTFTNTLVPEKLIYNYGKKAVEFNTIKYIESFAGNYSMIRLNNKGYICSSFTLKHYTTKLEGKCNFFLARKGLLLNLEFVDEIMEEKGVKSVKLSTGEVFKLSRRLGSRLIEYLNEG</sequence>
<name>A0AAE3H5D1_9BACT</name>
<feature type="domain" description="HTH LytTR-type" evidence="1">
    <location>
        <begin position="23"/>
        <end position="122"/>
    </location>
</feature>
<comment type="caution">
    <text evidence="2">The sequence shown here is derived from an EMBL/GenBank/DDBJ whole genome shotgun (WGS) entry which is preliminary data.</text>
</comment>
<dbReference type="Pfam" id="PF04397">
    <property type="entry name" value="LytTR"/>
    <property type="match status" value="1"/>
</dbReference>
<dbReference type="SMART" id="SM00850">
    <property type="entry name" value="LytTR"/>
    <property type="match status" value="1"/>
</dbReference>
<dbReference type="InterPro" id="IPR007492">
    <property type="entry name" value="LytTR_DNA-bd_dom"/>
</dbReference>
<evidence type="ECO:0000313" key="3">
    <source>
        <dbReference type="Proteomes" id="UP001204144"/>
    </source>
</evidence>
<dbReference type="Gene3D" id="2.40.50.1020">
    <property type="entry name" value="LytTr DNA-binding domain"/>
    <property type="match status" value="1"/>
</dbReference>